<dbReference type="InterPro" id="IPR054402">
    <property type="entry name" value="Tt1218-like_dom"/>
</dbReference>
<dbReference type="NCBIfam" id="TIGR02523">
    <property type="entry name" value="type_IV_pilV"/>
    <property type="match status" value="1"/>
</dbReference>
<keyword evidence="1" id="KW-1133">Transmembrane helix</keyword>
<evidence type="ECO:0000313" key="3">
    <source>
        <dbReference type="EMBL" id="WLD58857.1"/>
    </source>
</evidence>
<keyword evidence="1" id="KW-0472">Membrane</keyword>
<dbReference type="EMBL" id="CP101717">
    <property type="protein sequence ID" value="WLD58857.1"/>
    <property type="molecule type" value="Genomic_DNA"/>
</dbReference>
<proteinExistence type="predicted"/>
<dbReference type="Pfam" id="PF22150">
    <property type="entry name" value="Tt1218-like"/>
    <property type="match status" value="1"/>
</dbReference>
<sequence length="163" mass="17567">MFKNRRINPSAPARSMSGRLQRGVSLIEVLVAMTVLAIGLLGMAALLGNAMQFNQGSQARTQAVLLSNDMAERVRANRPNRAAYTMVVAVDDMNCDPSWAPDVSLTVAQNDLAEWFNSVACNLPGGFAEVDVTNNTLSIAVGWTDTTGANVVDEEIFVMSFEI</sequence>
<name>A0AB38YHZ0_9GAMM</name>
<dbReference type="AlphaFoldDB" id="A0AB38YHZ0"/>
<dbReference type="NCBIfam" id="TIGR02532">
    <property type="entry name" value="IV_pilin_GFxxxE"/>
    <property type="match status" value="1"/>
</dbReference>
<dbReference type="RefSeq" id="WP_304996142.1">
    <property type="nucleotide sequence ID" value="NZ_CP101717.1"/>
</dbReference>
<keyword evidence="1" id="KW-0812">Transmembrane</keyword>
<organism evidence="3">
    <name type="scientific">Salinispirillum sp. LH 10-3-1</name>
    <dbReference type="NCBI Taxonomy" id="2952525"/>
    <lineage>
        <taxon>Bacteria</taxon>
        <taxon>Pseudomonadati</taxon>
        <taxon>Pseudomonadota</taxon>
        <taxon>Gammaproteobacteria</taxon>
        <taxon>Oceanospirillales</taxon>
        <taxon>Saccharospirillaceae</taxon>
        <taxon>Salinispirillum</taxon>
    </lineage>
</organism>
<accession>A0AB38YHZ0</accession>
<dbReference type="InterPro" id="IPR013362">
    <property type="entry name" value="Pilus_4_PilV"/>
</dbReference>
<feature type="domain" description="Type IV pilin Tt1218-like" evidence="2">
    <location>
        <begin position="46"/>
        <end position="89"/>
    </location>
</feature>
<dbReference type="Pfam" id="PF07963">
    <property type="entry name" value="N_methyl"/>
    <property type="match status" value="1"/>
</dbReference>
<evidence type="ECO:0000259" key="2">
    <source>
        <dbReference type="Pfam" id="PF22150"/>
    </source>
</evidence>
<evidence type="ECO:0000256" key="1">
    <source>
        <dbReference type="SAM" id="Phobius"/>
    </source>
</evidence>
<reference evidence="3" key="1">
    <citation type="submission" date="2022-07" db="EMBL/GenBank/DDBJ databases">
        <title>Complete genome sequence of Salinispirillum sp. LH10-3-1 capable of multiple carbohydrate inversion isolated from a soda lake.</title>
        <authorList>
            <person name="Liu J."/>
            <person name="Zhai Y."/>
            <person name="Zhang H."/>
            <person name="Yang H."/>
            <person name="Qu J."/>
            <person name="Li J."/>
        </authorList>
    </citation>
    <scope>NUCLEOTIDE SEQUENCE</scope>
    <source>
        <strain evidence="3">LH 10-3-1</strain>
    </source>
</reference>
<protein>
    <submittedName>
        <fullName evidence="3">Type IV pilus modification protein PilV</fullName>
    </submittedName>
</protein>
<feature type="transmembrane region" description="Helical" evidence="1">
    <location>
        <begin position="24"/>
        <end position="47"/>
    </location>
</feature>
<dbReference type="InterPro" id="IPR012902">
    <property type="entry name" value="N_methyl_site"/>
</dbReference>
<gene>
    <name evidence="3" type="primary">pilV</name>
    <name evidence="3" type="ORF">NFC81_03440</name>
</gene>